<accession>A0A7S3HXI0</accession>
<gene>
    <name evidence="1" type="ORF">FEHR0123_LOCUS2076</name>
</gene>
<reference evidence="1" key="1">
    <citation type="submission" date="2021-01" db="EMBL/GenBank/DDBJ databases">
        <authorList>
            <person name="Corre E."/>
            <person name="Pelletier E."/>
            <person name="Niang G."/>
            <person name="Scheremetjew M."/>
            <person name="Finn R."/>
            <person name="Kale V."/>
            <person name="Holt S."/>
            <person name="Cochrane G."/>
            <person name="Meng A."/>
            <person name="Brown T."/>
            <person name="Cohen L."/>
        </authorList>
    </citation>
    <scope>NUCLEOTIDE SEQUENCE</scope>
    <source>
        <strain evidence="1">Fehren 1</strain>
    </source>
</reference>
<proteinExistence type="predicted"/>
<name>A0A7S3HXI0_9SPIT</name>
<dbReference type="EMBL" id="HBIE01006580">
    <property type="protein sequence ID" value="CAE0307169.1"/>
    <property type="molecule type" value="Transcribed_RNA"/>
</dbReference>
<dbReference type="AlphaFoldDB" id="A0A7S3HXI0"/>
<evidence type="ECO:0000313" key="1">
    <source>
        <dbReference type="EMBL" id="CAE0307169.1"/>
    </source>
</evidence>
<sequence>MAQDPFLGATDHLPDAVLAAPVRMLLSHHELLLSFPQQCCLAVISAFQIARKVFRHTSELTYALLESREVFALEAVEMQPVLAEAPLDNLAHWLRHRVAVLLRHLHHQVQHLAKLAVVCLSKVVSFLFCLFDIGVDLVTEGVN</sequence>
<organism evidence="1">
    <name type="scientific">Favella ehrenbergii</name>
    <dbReference type="NCBI Taxonomy" id="182087"/>
    <lineage>
        <taxon>Eukaryota</taxon>
        <taxon>Sar</taxon>
        <taxon>Alveolata</taxon>
        <taxon>Ciliophora</taxon>
        <taxon>Intramacronucleata</taxon>
        <taxon>Spirotrichea</taxon>
        <taxon>Choreotrichia</taxon>
        <taxon>Tintinnida</taxon>
        <taxon>Xystonellidae</taxon>
        <taxon>Favella</taxon>
    </lineage>
</organism>
<protein>
    <submittedName>
        <fullName evidence="1">Uncharacterized protein</fullName>
    </submittedName>
</protein>